<dbReference type="InterPro" id="IPR008613">
    <property type="entry name" value="Excalibur_Ca-bd_domain"/>
</dbReference>
<feature type="transmembrane region" description="Helical" evidence="2">
    <location>
        <begin position="25"/>
        <end position="47"/>
    </location>
</feature>
<keyword evidence="2" id="KW-0812">Transmembrane</keyword>
<keyword evidence="2" id="KW-0472">Membrane</keyword>
<comment type="caution">
    <text evidence="4">The sequence shown here is derived from an EMBL/GenBank/DDBJ whole genome shotgun (WGS) entry which is preliminary data.</text>
</comment>
<evidence type="ECO:0000313" key="5">
    <source>
        <dbReference type="Proteomes" id="UP001501637"/>
    </source>
</evidence>
<accession>A0ABP6MGE1</accession>
<dbReference type="Proteomes" id="UP001501637">
    <property type="component" value="Unassembled WGS sequence"/>
</dbReference>
<evidence type="ECO:0000313" key="4">
    <source>
        <dbReference type="EMBL" id="GAA3103316.1"/>
    </source>
</evidence>
<keyword evidence="5" id="KW-1185">Reference proteome</keyword>
<name>A0ABP6MGE1_9ACTN</name>
<feature type="domain" description="Excalibur calcium-binding" evidence="3">
    <location>
        <begin position="120"/>
        <end position="156"/>
    </location>
</feature>
<evidence type="ECO:0000259" key="3">
    <source>
        <dbReference type="SMART" id="SM00894"/>
    </source>
</evidence>
<reference evidence="5" key="1">
    <citation type="journal article" date="2019" name="Int. J. Syst. Evol. Microbiol.">
        <title>The Global Catalogue of Microorganisms (GCM) 10K type strain sequencing project: providing services to taxonomists for standard genome sequencing and annotation.</title>
        <authorList>
            <consortium name="The Broad Institute Genomics Platform"/>
            <consortium name="The Broad Institute Genome Sequencing Center for Infectious Disease"/>
            <person name="Wu L."/>
            <person name="Ma J."/>
        </authorList>
    </citation>
    <scope>NUCLEOTIDE SEQUENCE [LARGE SCALE GENOMIC DNA]</scope>
    <source>
        <strain evidence="5">JCM 9092</strain>
    </source>
</reference>
<dbReference type="RefSeq" id="WP_386545254.1">
    <property type="nucleotide sequence ID" value="NZ_JBHTFB010000002.1"/>
</dbReference>
<feature type="compositionally biased region" description="Low complexity" evidence="1">
    <location>
        <begin position="60"/>
        <end position="89"/>
    </location>
</feature>
<gene>
    <name evidence="4" type="ORF">GCM10010449_27980</name>
</gene>
<evidence type="ECO:0000256" key="1">
    <source>
        <dbReference type="SAM" id="MobiDB-lite"/>
    </source>
</evidence>
<dbReference type="SMART" id="SM00894">
    <property type="entry name" value="Excalibur"/>
    <property type="match status" value="1"/>
</dbReference>
<dbReference type="EMBL" id="BAAAUG010000041">
    <property type="protein sequence ID" value="GAA3103316.1"/>
    <property type="molecule type" value="Genomic_DNA"/>
</dbReference>
<protein>
    <recommendedName>
        <fullName evidence="3">Excalibur calcium-binding domain-containing protein</fullName>
    </recommendedName>
</protein>
<sequence>MAGSGGQQRRGLVWRARRCWAGMGLLGRIVAAVVAVAVGLLVLGAILSSCGHGADEPQAPVTTSASPTPSPSLSSPTPAEPSPSLSESVTPPPRPAETATETEAPEPPPSPESSAAPDVYYENCAEARAAGAAPLIAGEPGYRPELDRNLDGVACESP</sequence>
<proteinExistence type="predicted"/>
<dbReference type="Pfam" id="PF05901">
    <property type="entry name" value="Excalibur"/>
    <property type="match status" value="1"/>
</dbReference>
<organism evidence="4 5">
    <name type="scientific">Streptomyces rectiviolaceus</name>
    <dbReference type="NCBI Taxonomy" id="332591"/>
    <lineage>
        <taxon>Bacteria</taxon>
        <taxon>Bacillati</taxon>
        <taxon>Actinomycetota</taxon>
        <taxon>Actinomycetes</taxon>
        <taxon>Kitasatosporales</taxon>
        <taxon>Streptomycetaceae</taxon>
        <taxon>Streptomyces</taxon>
    </lineage>
</organism>
<keyword evidence="2" id="KW-1133">Transmembrane helix</keyword>
<feature type="region of interest" description="Disordered" evidence="1">
    <location>
        <begin position="52"/>
        <end position="121"/>
    </location>
</feature>
<feature type="region of interest" description="Disordered" evidence="1">
    <location>
        <begin position="136"/>
        <end position="158"/>
    </location>
</feature>
<evidence type="ECO:0000256" key="2">
    <source>
        <dbReference type="SAM" id="Phobius"/>
    </source>
</evidence>